<organism evidence="2 3">
    <name type="scientific">Beta vulgaris subsp. vulgaris</name>
    <name type="common">Beet</name>
    <dbReference type="NCBI Taxonomy" id="3555"/>
    <lineage>
        <taxon>Eukaryota</taxon>
        <taxon>Viridiplantae</taxon>
        <taxon>Streptophyta</taxon>
        <taxon>Embryophyta</taxon>
        <taxon>Tracheophyta</taxon>
        <taxon>Spermatophyta</taxon>
        <taxon>Magnoliopsida</taxon>
        <taxon>eudicotyledons</taxon>
        <taxon>Gunneridae</taxon>
        <taxon>Pentapetalae</taxon>
        <taxon>Caryophyllales</taxon>
        <taxon>Chenopodiaceae</taxon>
        <taxon>Betoideae</taxon>
        <taxon>Beta</taxon>
    </lineage>
</organism>
<evidence type="ECO:0000313" key="3">
    <source>
        <dbReference type="Proteomes" id="UP000035740"/>
    </source>
</evidence>
<dbReference type="Proteomes" id="UP000035740">
    <property type="component" value="Unassembled WGS sequence"/>
</dbReference>
<feature type="compositionally biased region" description="Basic and acidic residues" evidence="1">
    <location>
        <begin position="1"/>
        <end position="26"/>
    </location>
</feature>
<dbReference type="AlphaFoldDB" id="A0A0J8B651"/>
<dbReference type="Gramene" id="KMS95277">
    <property type="protein sequence ID" value="KMS95277"/>
    <property type="gene ID" value="BVRB_009760"/>
</dbReference>
<reference evidence="2 3" key="1">
    <citation type="journal article" date="2014" name="Nature">
        <title>The genome of the recently domesticated crop plant sugar beet (Beta vulgaris).</title>
        <authorList>
            <person name="Dohm J.C."/>
            <person name="Minoche A.E."/>
            <person name="Holtgrawe D."/>
            <person name="Capella-Gutierrez S."/>
            <person name="Zakrzewski F."/>
            <person name="Tafer H."/>
            <person name="Rupp O."/>
            <person name="Sorensen T.R."/>
            <person name="Stracke R."/>
            <person name="Reinhardt R."/>
            <person name="Goesmann A."/>
            <person name="Kraft T."/>
            <person name="Schulz B."/>
            <person name="Stadler P.F."/>
            <person name="Schmidt T."/>
            <person name="Gabaldon T."/>
            <person name="Lehrach H."/>
            <person name="Weisshaar B."/>
            <person name="Himmelbauer H."/>
        </authorList>
    </citation>
    <scope>NUCLEOTIDE SEQUENCE [LARGE SCALE GENOMIC DNA]</scope>
    <source>
        <tissue evidence="2">Taproot</tissue>
    </source>
</reference>
<evidence type="ECO:0000313" key="2">
    <source>
        <dbReference type="EMBL" id="KMS95277.1"/>
    </source>
</evidence>
<name>A0A0J8B651_BETVV</name>
<proteinExistence type="predicted"/>
<feature type="region of interest" description="Disordered" evidence="1">
    <location>
        <begin position="1"/>
        <end position="41"/>
    </location>
</feature>
<accession>A0A0J8B651</accession>
<keyword evidence="3" id="KW-1185">Reference proteome</keyword>
<evidence type="ECO:0000256" key="1">
    <source>
        <dbReference type="SAM" id="MobiDB-lite"/>
    </source>
</evidence>
<gene>
    <name evidence="2" type="ORF">BVRB_009760</name>
</gene>
<feature type="compositionally biased region" description="Acidic residues" evidence="1">
    <location>
        <begin position="31"/>
        <end position="41"/>
    </location>
</feature>
<sequence>MTDDAKETTANEDRRLRTTIDDRERANGLVNDEEDDIGERV</sequence>
<dbReference type="EMBL" id="KQ090491">
    <property type="protein sequence ID" value="KMS95277.1"/>
    <property type="molecule type" value="Genomic_DNA"/>
</dbReference>
<protein>
    <submittedName>
        <fullName evidence="2">Uncharacterized protein</fullName>
    </submittedName>
</protein>